<dbReference type="RefSeq" id="WP_127730122.1">
    <property type="nucleotide sequence ID" value="NZ_SACP01000012.1"/>
</dbReference>
<evidence type="ECO:0000313" key="2">
    <source>
        <dbReference type="EMBL" id="RVU17512.1"/>
    </source>
</evidence>
<proteinExistence type="predicted"/>
<reference evidence="2 3" key="1">
    <citation type="submission" date="2019-01" db="EMBL/GenBank/DDBJ databases">
        <authorList>
            <person name="Chen W.-M."/>
        </authorList>
    </citation>
    <scope>NUCLEOTIDE SEQUENCE [LARGE SCALE GENOMIC DNA]</scope>
    <source>
        <strain evidence="2 3">TER-1</strain>
    </source>
</reference>
<sequence length="63" mass="5889">MRKILTPGVVAGLLAAGAVAAGLAGRPALAAFLSDPDTAAHVVTAAGAIGALVAGALQGVRAE</sequence>
<dbReference type="EMBL" id="SACP01000012">
    <property type="protein sequence ID" value="RVU17512.1"/>
    <property type="molecule type" value="Genomic_DNA"/>
</dbReference>
<keyword evidence="1" id="KW-0472">Membrane</keyword>
<keyword evidence="3" id="KW-1185">Reference proteome</keyword>
<evidence type="ECO:0000313" key="3">
    <source>
        <dbReference type="Proteomes" id="UP000286997"/>
    </source>
</evidence>
<accession>A0A437P5K3</accession>
<organism evidence="2 3">
    <name type="scientific">Methylobacterium oryzihabitans</name>
    <dbReference type="NCBI Taxonomy" id="2499852"/>
    <lineage>
        <taxon>Bacteria</taxon>
        <taxon>Pseudomonadati</taxon>
        <taxon>Pseudomonadota</taxon>
        <taxon>Alphaproteobacteria</taxon>
        <taxon>Hyphomicrobiales</taxon>
        <taxon>Methylobacteriaceae</taxon>
        <taxon>Methylobacterium</taxon>
    </lineage>
</organism>
<dbReference type="AlphaFoldDB" id="A0A437P5K3"/>
<evidence type="ECO:0000256" key="1">
    <source>
        <dbReference type="SAM" id="Phobius"/>
    </source>
</evidence>
<keyword evidence="1" id="KW-0812">Transmembrane</keyword>
<feature type="transmembrane region" description="Helical" evidence="1">
    <location>
        <begin position="39"/>
        <end position="60"/>
    </location>
</feature>
<gene>
    <name evidence="2" type="ORF">EOE48_14080</name>
</gene>
<protein>
    <submittedName>
        <fullName evidence="2">Uncharacterized protein</fullName>
    </submittedName>
</protein>
<dbReference type="Proteomes" id="UP000286997">
    <property type="component" value="Unassembled WGS sequence"/>
</dbReference>
<comment type="caution">
    <text evidence="2">The sequence shown here is derived from an EMBL/GenBank/DDBJ whole genome shotgun (WGS) entry which is preliminary data.</text>
</comment>
<name>A0A437P5K3_9HYPH</name>
<keyword evidence="1" id="KW-1133">Transmembrane helix</keyword>